<evidence type="ECO:0000313" key="1">
    <source>
        <dbReference type="EMBL" id="KAI4467758.1"/>
    </source>
</evidence>
<organism evidence="1 2">
    <name type="scientific">Holotrichia oblita</name>
    <name type="common">Chafer beetle</name>
    <dbReference type="NCBI Taxonomy" id="644536"/>
    <lineage>
        <taxon>Eukaryota</taxon>
        <taxon>Metazoa</taxon>
        <taxon>Ecdysozoa</taxon>
        <taxon>Arthropoda</taxon>
        <taxon>Hexapoda</taxon>
        <taxon>Insecta</taxon>
        <taxon>Pterygota</taxon>
        <taxon>Neoptera</taxon>
        <taxon>Endopterygota</taxon>
        <taxon>Coleoptera</taxon>
        <taxon>Polyphaga</taxon>
        <taxon>Scarabaeiformia</taxon>
        <taxon>Scarabaeidae</taxon>
        <taxon>Melolonthinae</taxon>
        <taxon>Holotrichia</taxon>
    </lineage>
</organism>
<dbReference type="EMBL" id="CM043016">
    <property type="protein sequence ID" value="KAI4467758.1"/>
    <property type="molecule type" value="Genomic_DNA"/>
</dbReference>
<keyword evidence="2" id="KW-1185">Reference proteome</keyword>
<protein>
    <submittedName>
        <fullName evidence="1">Uncharacterized protein</fullName>
    </submittedName>
</protein>
<gene>
    <name evidence="1" type="ORF">MML48_2g00012427</name>
</gene>
<sequence>MNMDTVATSSASFSPPKKRKCLDIGHLSVAEKQCVLNMYKQLRTDEPNLKKTVIVSKISNIVGVAQSTVYRTIKEYNETGTVTASKHYAGRPEKHETLNGGCNKKVIDLWCWSSATSDSSKAIKSDQDI</sequence>
<dbReference type="Proteomes" id="UP001056778">
    <property type="component" value="Chromosome 2"/>
</dbReference>
<reference evidence="1" key="1">
    <citation type="submission" date="2022-04" db="EMBL/GenBank/DDBJ databases">
        <title>Chromosome-scale genome assembly of Holotrichia oblita Faldermann.</title>
        <authorList>
            <person name="Rongchong L."/>
        </authorList>
    </citation>
    <scope>NUCLEOTIDE SEQUENCE</scope>
    <source>
        <strain evidence="1">81SQS9</strain>
    </source>
</reference>
<comment type="caution">
    <text evidence="1">The sequence shown here is derived from an EMBL/GenBank/DDBJ whole genome shotgun (WGS) entry which is preliminary data.</text>
</comment>
<name>A0ACB9TLU1_HOLOL</name>
<accession>A0ACB9TLU1</accession>
<evidence type="ECO:0000313" key="2">
    <source>
        <dbReference type="Proteomes" id="UP001056778"/>
    </source>
</evidence>
<proteinExistence type="predicted"/>